<gene>
    <name evidence="3" type="ORF">Lche_2498</name>
    <name evidence="4" type="ORF">NCTC11976_03144</name>
</gene>
<accession>A0A0W0SA45</accession>
<dbReference type="RefSeq" id="WP_028379776.1">
    <property type="nucleotide sequence ID" value="NZ_CAAAIT010000001.1"/>
</dbReference>
<feature type="transmembrane region" description="Helical" evidence="2">
    <location>
        <begin position="343"/>
        <end position="364"/>
    </location>
</feature>
<dbReference type="Proteomes" id="UP000277577">
    <property type="component" value="Chromosome"/>
</dbReference>
<keyword evidence="2" id="KW-1133">Transmembrane helix</keyword>
<dbReference type="OrthoDB" id="5618731at2"/>
<evidence type="ECO:0000256" key="1">
    <source>
        <dbReference type="SAM" id="Coils"/>
    </source>
</evidence>
<protein>
    <submittedName>
        <fullName evidence="3">Uncharacterized protein</fullName>
    </submittedName>
</protein>
<dbReference type="EMBL" id="LNXW01000013">
    <property type="protein sequence ID" value="KTC80478.1"/>
    <property type="molecule type" value="Genomic_DNA"/>
</dbReference>
<reference evidence="4 6" key="2">
    <citation type="submission" date="2018-12" db="EMBL/GenBank/DDBJ databases">
        <authorList>
            <consortium name="Pathogen Informatics"/>
        </authorList>
    </citation>
    <scope>NUCLEOTIDE SEQUENCE [LARGE SCALE GENOMIC DNA]</scope>
    <source>
        <strain evidence="4 6">NCTC11976</strain>
    </source>
</reference>
<name>A0A0W0SA45_9GAMM</name>
<organism evidence="3 5">
    <name type="scientific">Legionella cherrii</name>
    <dbReference type="NCBI Taxonomy" id="28084"/>
    <lineage>
        <taxon>Bacteria</taxon>
        <taxon>Pseudomonadati</taxon>
        <taxon>Pseudomonadota</taxon>
        <taxon>Gammaproteobacteria</taxon>
        <taxon>Legionellales</taxon>
        <taxon>Legionellaceae</taxon>
        <taxon>Legionella</taxon>
    </lineage>
</organism>
<dbReference type="AlphaFoldDB" id="A0A0W0SA45"/>
<dbReference type="EMBL" id="LR134173">
    <property type="protein sequence ID" value="VEB39239.1"/>
    <property type="molecule type" value="Genomic_DNA"/>
</dbReference>
<keyword evidence="1" id="KW-0175">Coiled coil</keyword>
<keyword evidence="2" id="KW-0472">Membrane</keyword>
<dbReference type="PATRIC" id="fig|28084.5.peg.2699"/>
<evidence type="ECO:0000313" key="6">
    <source>
        <dbReference type="Proteomes" id="UP000277577"/>
    </source>
</evidence>
<dbReference type="STRING" id="28084.Lche_2498"/>
<keyword evidence="6" id="KW-1185">Reference proteome</keyword>
<feature type="coiled-coil region" evidence="1">
    <location>
        <begin position="372"/>
        <end position="406"/>
    </location>
</feature>
<feature type="transmembrane region" description="Helical" evidence="2">
    <location>
        <begin position="318"/>
        <end position="337"/>
    </location>
</feature>
<sequence>MSLEPEKAKKIITLIQKNHKELLQSKMVAHLRLKNKLLEDPEIIGAWLEKIAEVRTLENSYLNEVTNSPNIAEKIGSGALAALAGGGLGAAVFLAMKVLSTSPIGWVKGVMGLGSGDSRSIVQQTASGVFSAALAALTTKILYDSFISSYSGDKLKAKEEFEREFQKQDGFSRLIKDKAENLSIQMIQLFHFREMLLLGKMSDNPNEIDARKKFIEIADLKNKSDEAINAAIEAYFLKELNNLFNLSFKELYDAHTKEIDLETASPFRKWFHQHFDSTAARQSSSQQIQLKFMELCRDYLLREMNEPGFFAQYPKTTATLSGILVGALVLGTLALALGGPVTWGILAIALVAFAVAAVSTYLMVTHIDKLHFKRSSANREEIQQTVDQVENEFLRLNREIIESQETSELNIKQSKDFDKATHRFWGIGEKQIARGSMEGWLREYATRYRHSKAVEIDLGDSFIELINESEKQTQDIVKELSTGQTKLLEKFIKDTKDYLLVTDNKKTIEEFELIQKIKEQVIHIVSSVGTVPEQLLAFYELPINQGGLGGFKSDLSEAVKIAPIPVSAEPTKCYEGLLKSAKKIYKEKEPVFEGKKWFKGDAALREMLGLPGRINDLQCTDVTSSTIDEYLNNSYEFLFRLNPRIYPGNALNPLEQQTVVSPEFLLYRTLLLRQLADLCDTTNYEIALDVKMKIRRFVRERLQIDDKLVFDDLQNQKLMMEQHDDSSKCFNDNGQTFYFCELDNVAHAIHVDIAYNSVNIKPRTTLDFYINLFLQNKGQIKSGVFAYGKASSDLNPQATQDYVDRVNEYIHNTIGFIRAYPKNEALIATGIMECYKHSVSVQVYQIMLRIVKDIKEMQQQGHQNATQIDFLRQALTALDNYSRNNCFPLKEDSSLNKLLNSIQNSSESTPSDEIGNLISEVSSHMKFNQ</sequence>
<evidence type="ECO:0000313" key="3">
    <source>
        <dbReference type="EMBL" id="KTC80478.1"/>
    </source>
</evidence>
<evidence type="ECO:0000313" key="4">
    <source>
        <dbReference type="EMBL" id="VEB39239.1"/>
    </source>
</evidence>
<keyword evidence="2" id="KW-0812">Transmembrane</keyword>
<dbReference type="Proteomes" id="UP000054921">
    <property type="component" value="Unassembled WGS sequence"/>
</dbReference>
<reference evidence="3 5" key="1">
    <citation type="submission" date="2015-11" db="EMBL/GenBank/DDBJ databases">
        <title>Genomic analysis of 38 Legionella species identifies large and diverse effector repertoires.</title>
        <authorList>
            <person name="Burstein D."/>
            <person name="Amaro F."/>
            <person name="Zusman T."/>
            <person name="Lifshitz Z."/>
            <person name="Cohen O."/>
            <person name="Gilbert J.A."/>
            <person name="Pupko T."/>
            <person name="Shuman H.A."/>
            <person name="Segal G."/>
        </authorList>
    </citation>
    <scope>NUCLEOTIDE SEQUENCE [LARGE SCALE GENOMIC DNA]</scope>
    <source>
        <strain evidence="3 5">ORW</strain>
    </source>
</reference>
<proteinExistence type="predicted"/>
<evidence type="ECO:0000313" key="5">
    <source>
        <dbReference type="Proteomes" id="UP000054921"/>
    </source>
</evidence>
<evidence type="ECO:0000256" key="2">
    <source>
        <dbReference type="SAM" id="Phobius"/>
    </source>
</evidence>